<name>A0A2A3JS82_9RHOB</name>
<dbReference type="OrthoDB" id="4190732at2"/>
<evidence type="ECO:0000313" key="2">
    <source>
        <dbReference type="EMBL" id="PBD18013.1"/>
    </source>
</evidence>
<dbReference type="PANTHER" id="PTHR43677">
    <property type="entry name" value="SHORT-CHAIN DEHYDROGENASE/REDUCTASE"/>
    <property type="match status" value="1"/>
</dbReference>
<dbReference type="Gene3D" id="3.90.180.10">
    <property type="entry name" value="Medium-chain alcohol dehydrogenases, catalytic domain"/>
    <property type="match status" value="1"/>
</dbReference>
<comment type="caution">
    <text evidence="2">The sequence shown here is derived from an EMBL/GenBank/DDBJ whole genome shotgun (WGS) entry which is preliminary data.</text>
</comment>
<dbReference type="InterPro" id="IPR005090">
    <property type="entry name" value="RepC_N"/>
</dbReference>
<dbReference type="InterPro" id="IPR036291">
    <property type="entry name" value="NAD(P)-bd_dom_sf"/>
</dbReference>
<dbReference type="PANTHER" id="PTHR43677:SF4">
    <property type="entry name" value="QUINONE OXIDOREDUCTASE-LIKE PROTEIN 2"/>
    <property type="match status" value="1"/>
</dbReference>
<dbReference type="InterPro" id="IPR051397">
    <property type="entry name" value="Zn-ADH-like_protein"/>
</dbReference>
<dbReference type="AlphaFoldDB" id="A0A2A3JS82"/>
<dbReference type="Gene3D" id="3.40.50.720">
    <property type="entry name" value="NAD(P)-binding Rossmann-like Domain"/>
    <property type="match status" value="1"/>
</dbReference>
<proteinExistence type="predicted"/>
<dbReference type="GO" id="GO:0016491">
    <property type="term" value="F:oxidoreductase activity"/>
    <property type="evidence" value="ECO:0007669"/>
    <property type="project" value="TreeGrafter"/>
</dbReference>
<organism evidence="2">
    <name type="scientific">Alloyangia mangrovi</name>
    <dbReference type="NCBI Taxonomy" id="1779329"/>
    <lineage>
        <taxon>Bacteria</taxon>
        <taxon>Pseudomonadati</taxon>
        <taxon>Pseudomonadota</taxon>
        <taxon>Alphaproteobacteria</taxon>
        <taxon>Rhodobacterales</taxon>
        <taxon>Roseobacteraceae</taxon>
        <taxon>Alloyangia</taxon>
    </lineage>
</organism>
<reference evidence="2" key="1">
    <citation type="submission" date="2017-09" db="EMBL/GenBank/DDBJ databases">
        <title>Yangia sp. SAOS 153D whole genome sequencing.</title>
        <authorList>
            <person name="Verma A."/>
            <person name="Krishnamurthi S."/>
        </authorList>
    </citation>
    <scope>NUCLEOTIDE SEQUENCE [LARGE SCALE GENOMIC DNA]</scope>
    <source>
        <strain evidence="2">SAOS 153D</strain>
    </source>
</reference>
<dbReference type="SUPFAM" id="SSF51735">
    <property type="entry name" value="NAD(P)-binding Rossmann-fold domains"/>
    <property type="match status" value="1"/>
</dbReference>
<accession>A0A2A3JS82</accession>
<dbReference type="EMBL" id="NTHN01000289">
    <property type="protein sequence ID" value="PBD18013.1"/>
    <property type="molecule type" value="Genomic_DNA"/>
</dbReference>
<gene>
    <name evidence="2" type="ORF">CLG85_16990</name>
</gene>
<protein>
    <recommendedName>
        <fullName evidence="1">Plasmid replication protein C N-terminal domain-containing protein</fullName>
    </recommendedName>
</protein>
<sequence>MQDTSRHPVGRPLSACLTSQVGSHDKWALLRDLTIAAEDFGLGHRPLSVLKALLSFWPERELPGAPGGAIVFPSNRALSERLSGMPESTLRRHLAALTASGIVRRHDSANGKRFARRAGADHLIDAREADIRAEVKALGGADVVYDAVGGDQFDAAFRACNPEARILTIGFASGTVPQIKANHLLVKNLTVMGLYWGGYLKFHPEALTGSLAQLFAWHAEGKLHPHVSHVLPLSRVAEGLELLRSRASTGKVVIEIPG</sequence>
<dbReference type="Pfam" id="PF03428">
    <property type="entry name" value="RP-C"/>
    <property type="match status" value="1"/>
</dbReference>
<evidence type="ECO:0000259" key="1">
    <source>
        <dbReference type="Pfam" id="PF03428"/>
    </source>
</evidence>
<feature type="domain" description="Plasmid replication protein C N-terminal" evidence="1">
    <location>
        <begin position="23"/>
        <end position="125"/>
    </location>
</feature>